<dbReference type="Gene3D" id="1.10.287.70">
    <property type="match status" value="1"/>
</dbReference>
<feature type="transmembrane region" description="Helical" evidence="13">
    <location>
        <begin position="225"/>
        <end position="246"/>
    </location>
</feature>
<dbReference type="Pfam" id="PF22614">
    <property type="entry name" value="Slo-like_RCK"/>
    <property type="match status" value="2"/>
</dbReference>
<dbReference type="EMBL" id="JACVVK020000311">
    <property type="protein sequence ID" value="KAK7479069.1"/>
    <property type="molecule type" value="Genomic_DNA"/>
</dbReference>
<feature type="transmembrane region" description="Helical" evidence="13">
    <location>
        <begin position="165"/>
        <end position="182"/>
    </location>
</feature>
<protein>
    <recommendedName>
        <fullName evidence="14">RCK N-terminal domain-containing protein</fullName>
    </recommendedName>
</protein>
<feature type="compositionally biased region" description="Low complexity" evidence="12">
    <location>
        <begin position="1158"/>
        <end position="1170"/>
    </location>
</feature>
<dbReference type="Pfam" id="PF07885">
    <property type="entry name" value="Ion_trans_2"/>
    <property type="match status" value="1"/>
</dbReference>
<evidence type="ECO:0000256" key="12">
    <source>
        <dbReference type="SAM" id="MobiDB-lite"/>
    </source>
</evidence>
<dbReference type="PANTHER" id="PTHR10027:SF10">
    <property type="entry name" value="SLOWPOKE 2, ISOFORM D"/>
    <property type="match status" value="1"/>
</dbReference>
<name>A0ABD0JWH5_9CAEN</name>
<keyword evidence="2" id="KW-0813">Transport</keyword>
<comment type="subcellular location">
    <subcellularLocation>
        <location evidence="1">Membrane</location>
        <topology evidence="1">Multi-pass membrane protein</topology>
    </subcellularLocation>
</comment>
<evidence type="ECO:0000256" key="1">
    <source>
        <dbReference type="ARBA" id="ARBA00004141"/>
    </source>
</evidence>
<evidence type="ECO:0000259" key="14">
    <source>
        <dbReference type="PROSITE" id="PS51201"/>
    </source>
</evidence>
<dbReference type="GO" id="GO:0016020">
    <property type="term" value="C:membrane"/>
    <property type="evidence" value="ECO:0007669"/>
    <property type="project" value="UniProtKB-SubCell"/>
</dbReference>
<dbReference type="PANTHER" id="PTHR10027">
    <property type="entry name" value="CALCIUM-ACTIVATED POTASSIUM CHANNEL ALPHA CHAIN"/>
    <property type="match status" value="1"/>
</dbReference>
<evidence type="ECO:0000256" key="5">
    <source>
        <dbReference type="ARBA" id="ARBA00022826"/>
    </source>
</evidence>
<evidence type="ECO:0000256" key="3">
    <source>
        <dbReference type="ARBA" id="ARBA00022538"/>
    </source>
</evidence>
<evidence type="ECO:0000256" key="8">
    <source>
        <dbReference type="ARBA" id="ARBA00023065"/>
    </source>
</evidence>
<gene>
    <name evidence="15" type="ORF">BaRGS_00029661</name>
</gene>
<keyword evidence="9 13" id="KW-0472">Membrane</keyword>
<dbReference type="AlphaFoldDB" id="A0ABD0JWH5"/>
<evidence type="ECO:0000256" key="4">
    <source>
        <dbReference type="ARBA" id="ARBA00022692"/>
    </source>
</evidence>
<feature type="region of interest" description="Disordered" evidence="12">
    <location>
        <begin position="1147"/>
        <end position="1211"/>
    </location>
</feature>
<evidence type="ECO:0000256" key="7">
    <source>
        <dbReference type="ARBA" id="ARBA00022989"/>
    </source>
</evidence>
<feature type="domain" description="RCK N-terminal" evidence="14">
    <location>
        <begin position="774"/>
        <end position="918"/>
    </location>
</feature>
<dbReference type="Pfam" id="PF03493">
    <property type="entry name" value="BK_channel_a"/>
    <property type="match status" value="1"/>
</dbReference>
<keyword evidence="10" id="KW-0407">Ion channel</keyword>
<comment type="caution">
    <text evidence="15">The sequence shown here is derived from an EMBL/GenBank/DDBJ whole genome shotgun (WGS) entry which is preliminary data.</text>
</comment>
<keyword evidence="8" id="KW-0406">Ion transport</keyword>
<dbReference type="Proteomes" id="UP001519460">
    <property type="component" value="Unassembled WGS sequence"/>
</dbReference>
<keyword evidence="6" id="KW-0630">Potassium</keyword>
<dbReference type="InterPro" id="IPR047871">
    <property type="entry name" value="K_chnl_Slo-like"/>
</dbReference>
<keyword evidence="4 13" id="KW-0812">Transmembrane</keyword>
<dbReference type="SUPFAM" id="SSF81324">
    <property type="entry name" value="Voltage-gated potassium channels"/>
    <property type="match status" value="1"/>
</dbReference>
<feature type="transmembrane region" description="Helical" evidence="13">
    <location>
        <begin position="62"/>
        <end position="81"/>
    </location>
</feature>
<feature type="transmembrane region" description="Helical" evidence="13">
    <location>
        <begin position="132"/>
        <end position="153"/>
    </location>
</feature>
<dbReference type="PROSITE" id="PS51201">
    <property type="entry name" value="RCK_N"/>
    <property type="match status" value="1"/>
</dbReference>
<keyword evidence="3" id="KW-0633">Potassium transport</keyword>
<dbReference type="InterPro" id="IPR003148">
    <property type="entry name" value="RCK_N"/>
</dbReference>
<feature type="transmembrane region" description="Helical" evidence="13">
    <location>
        <begin position="252"/>
        <end position="270"/>
    </location>
</feature>
<dbReference type="InterPro" id="IPR003929">
    <property type="entry name" value="K_chnl_BK_asu"/>
</dbReference>
<evidence type="ECO:0000256" key="13">
    <source>
        <dbReference type="SAM" id="Phobius"/>
    </source>
</evidence>
<proteinExistence type="predicted"/>
<organism evidence="15 16">
    <name type="scientific">Batillaria attramentaria</name>
    <dbReference type="NCBI Taxonomy" id="370345"/>
    <lineage>
        <taxon>Eukaryota</taxon>
        <taxon>Metazoa</taxon>
        <taxon>Spiralia</taxon>
        <taxon>Lophotrochozoa</taxon>
        <taxon>Mollusca</taxon>
        <taxon>Gastropoda</taxon>
        <taxon>Caenogastropoda</taxon>
        <taxon>Sorbeoconcha</taxon>
        <taxon>Cerithioidea</taxon>
        <taxon>Batillariidae</taxon>
        <taxon>Batillaria</taxon>
    </lineage>
</organism>
<dbReference type="GO" id="GO:0005267">
    <property type="term" value="F:potassium channel activity"/>
    <property type="evidence" value="ECO:0007669"/>
    <property type="project" value="UniProtKB-KW"/>
</dbReference>
<evidence type="ECO:0000256" key="11">
    <source>
        <dbReference type="ARBA" id="ARBA00034430"/>
    </source>
</evidence>
<reference evidence="15 16" key="1">
    <citation type="journal article" date="2023" name="Sci. Data">
        <title>Genome assembly of the Korean intertidal mud-creeper Batillaria attramentaria.</title>
        <authorList>
            <person name="Patra A.K."/>
            <person name="Ho P.T."/>
            <person name="Jun S."/>
            <person name="Lee S.J."/>
            <person name="Kim Y."/>
            <person name="Won Y.J."/>
        </authorList>
    </citation>
    <scope>NUCLEOTIDE SEQUENCE [LARGE SCALE GENOMIC DNA]</scope>
    <source>
        <strain evidence="15">Wonlab-2016</strain>
    </source>
</reference>
<sequence length="1211" mass="137089">MEEQIKEQNPGGFDFGYSDSEADSDPNPDDLHSVGPVKFFTHELSIRGRLRRFFVRNPSTRLASTFFDLFVKVIVCAVYVLRVVLDDPSEYSCNGSPCKKGGNSSLEPEEDNMVFTTAHIHWYVLLWVHRPMAVWIVEIVLAVIALSKDLLFIYITTKGHRLEQVMTSSFLLELVCTVPMIATVTYPPLLQHLFVPTFLNCWLAKRALERIFNDLHLTRQRFQTISVTLSQQMMLLLASLVCLVFTTIESPLTMFESLYFVIVTFSTVGYGDISPDIWLGQLFMILMIVVAFSFIPRQIEVLASTWLERQKAGGEYSRRSASRNKHVIVCSSQLTQESVMDFLNEFYAHPKLEEHMVILLCPLELDSSMQVILKDPKWAHRVIYMRGSSLKDIDLKRCRIHQAEACFFLAPRPAGDKNKADQHTVLRSWAVKDFAPRCKQYIQLFKAKNKMHVKFAEHVVCEDEFKYALLANNCLYPGLSTLVALLVHTSSGLEGELAPHPWQQIYGRHSGNEIYHIQLSKSVFFSRYEGCRFTQASAEAHQSSQPRRLQLNPGPEYILKKNDFCFYMSVTREEYTEISPQALTEKPTQANMDKNLELIAEALQRYRSVDTEVEVEDYDTSVFDTITSLMGRSISHTVRHNRLKEGRNVLFNNNSHGDEETRQPLLSGPDVLNTRTETEMGSKEGEASLDGVDLDSGSLDEVDHRHGAGKVLQYYTDMGQEKLTTGPPPVTIYMGSRRAVCHVMREPRPFCCLEWGKDCEHCKYKNAGDERWHHQLIIVAAQRPSSGIHNFIVPLRSSFIAINGMSPIVLLLETDPDPIFLDTISQFPLVYWMKGSILSLDDMLRAGINKASHLVVVNRESEDNMAGEETLADSETIIAVQTVFRMFPNANIITELSQASNMRFMQFSAQDVYTQRVSRLEQKLKETMTSNLNHIFRLPFAAGQVFSASMLDTLLYQTFVKGYLITFVRLLLGIDAEEGSGHLSSIRIKRATMDKFPTYGELYQGLCSATGEIPIAIYRTEKQAVALKVDMDEGDKSASSNSKPSKRRERKDGIVRKPSHNWSPFAVFNNAELVDVGGLVRNRLKSLDMSARDYSEVKKKPNSISYVIANPSPQRRLKVGDIIYVIQPSSMEAKPSKQKSWIMRSHSFSGPYRSRGESSAPSTSATATGSNTPRRSLTEQGAERIGRFKLKRYGSDKVVEGTTSSPVQNAK</sequence>
<comment type="catalytic activity">
    <reaction evidence="11">
        <text>K(+)(in) = K(+)(out)</text>
        <dbReference type="Rhea" id="RHEA:29463"/>
        <dbReference type="ChEBI" id="CHEBI:29103"/>
    </reaction>
</comment>
<dbReference type="Gene3D" id="3.40.50.720">
    <property type="entry name" value="NAD(P)-binding Rossmann-like Domain"/>
    <property type="match status" value="2"/>
</dbReference>
<evidence type="ECO:0000313" key="16">
    <source>
        <dbReference type="Proteomes" id="UP001519460"/>
    </source>
</evidence>
<feature type="region of interest" description="Disordered" evidence="12">
    <location>
        <begin position="1"/>
        <end position="33"/>
    </location>
</feature>
<dbReference type="InterPro" id="IPR013099">
    <property type="entry name" value="K_chnl_dom"/>
</dbReference>
<feature type="compositionally biased region" description="Polar residues" evidence="12">
    <location>
        <begin position="1201"/>
        <end position="1211"/>
    </location>
</feature>
<keyword evidence="16" id="KW-1185">Reference proteome</keyword>
<evidence type="ECO:0000256" key="10">
    <source>
        <dbReference type="ARBA" id="ARBA00023303"/>
    </source>
</evidence>
<dbReference type="FunFam" id="3.40.50.720:FF:000011">
    <property type="entry name" value="Potassium channel subfamily T member 1"/>
    <property type="match status" value="1"/>
</dbReference>
<dbReference type="FunFam" id="3.40.50.720:FF:000034">
    <property type="entry name" value="Potassium channel subfamily T member 1"/>
    <property type="match status" value="1"/>
</dbReference>
<keyword evidence="7 13" id="KW-1133">Transmembrane helix</keyword>
<evidence type="ECO:0000256" key="2">
    <source>
        <dbReference type="ARBA" id="ARBA00022448"/>
    </source>
</evidence>
<keyword evidence="5" id="KW-0631">Potassium channel</keyword>
<feature type="region of interest" description="Disordered" evidence="12">
    <location>
        <begin position="1030"/>
        <end position="1057"/>
    </location>
</feature>
<evidence type="ECO:0000256" key="9">
    <source>
        <dbReference type="ARBA" id="ARBA00023136"/>
    </source>
</evidence>
<evidence type="ECO:0000313" key="15">
    <source>
        <dbReference type="EMBL" id="KAK7479069.1"/>
    </source>
</evidence>
<accession>A0ABD0JWH5</accession>
<evidence type="ECO:0000256" key="6">
    <source>
        <dbReference type="ARBA" id="ARBA00022958"/>
    </source>
</evidence>